<protein>
    <submittedName>
        <fullName evidence="2">ABC transporter substrate-binding protein</fullName>
    </submittedName>
</protein>
<proteinExistence type="predicted"/>
<dbReference type="PIRSF" id="PIRSF002741">
    <property type="entry name" value="MppA"/>
    <property type="match status" value="1"/>
</dbReference>
<dbReference type="Gene3D" id="3.40.190.10">
    <property type="entry name" value="Periplasmic binding protein-like II"/>
    <property type="match status" value="1"/>
</dbReference>
<dbReference type="Gene3D" id="3.10.105.10">
    <property type="entry name" value="Dipeptide-binding Protein, Domain 3"/>
    <property type="match status" value="1"/>
</dbReference>
<dbReference type="PANTHER" id="PTHR30290">
    <property type="entry name" value="PERIPLASMIC BINDING COMPONENT OF ABC TRANSPORTER"/>
    <property type="match status" value="1"/>
</dbReference>
<dbReference type="Proteomes" id="UP001464923">
    <property type="component" value="Unassembled WGS sequence"/>
</dbReference>
<organism evidence="2 3">
    <name type="scientific">Pseudonocardia tropica</name>
    <dbReference type="NCBI Taxonomy" id="681289"/>
    <lineage>
        <taxon>Bacteria</taxon>
        <taxon>Bacillati</taxon>
        <taxon>Actinomycetota</taxon>
        <taxon>Actinomycetes</taxon>
        <taxon>Pseudonocardiales</taxon>
        <taxon>Pseudonocardiaceae</taxon>
        <taxon>Pseudonocardia</taxon>
    </lineage>
</organism>
<dbReference type="InterPro" id="IPR030678">
    <property type="entry name" value="Peptide/Ni-bd"/>
</dbReference>
<dbReference type="RefSeq" id="WP_349302428.1">
    <property type="nucleotide sequence ID" value="NZ_JBEDNP010000012.1"/>
</dbReference>
<evidence type="ECO:0000313" key="3">
    <source>
        <dbReference type="Proteomes" id="UP001464923"/>
    </source>
</evidence>
<reference evidence="2 3" key="1">
    <citation type="submission" date="2024-03" db="EMBL/GenBank/DDBJ databases">
        <title>Draft genome sequence of Pseudonocardia tropica JCM 19149.</title>
        <authorList>
            <person name="Butdee W."/>
            <person name="Duangmal K."/>
        </authorList>
    </citation>
    <scope>NUCLEOTIDE SEQUENCE [LARGE SCALE GENOMIC DNA]</scope>
    <source>
        <strain evidence="2 3">JCM 19149</strain>
    </source>
</reference>
<dbReference type="InterPro" id="IPR039424">
    <property type="entry name" value="SBP_5"/>
</dbReference>
<dbReference type="CDD" id="cd08492">
    <property type="entry name" value="PBP2_NikA_DppA_OppA_like_15"/>
    <property type="match status" value="1"/>
</dbReference>
<evidence type="ECO:0000259" key="1">
    <source>
        <dbReference type="Pfam" id="PF00496"/>
    </source>
</evidence>
<comment type="caution">
    <text evidence="2">The sequence shown here is derived from an EMBL/GenBank/DDBJ whole genome shotgun (WGS) entry which is preliminary data.</text>
</comment>
<keyword evidence="3" id="KW-1185">Reference proteome</keyword>
<dbReference type="SUPFAM" id="SSF53850">
    <property type="entry name" value="Periplasmic binding protein-like II"/>
    <property type="match status" value="1"/>
</dbReference>
<accession>A0ABV1JYN1</accession>
<evidence type="ECO:0000313" key="2">
    <source>
        <dbReference type="EMBL" id="MEQ3541053.1"/>
    </source>
</evidence>
<dbReference type="EMBL" id="JBEDNP010000012">
    <property type="protein sequence ID" value="MEQ3541053.1"/>
    <property type="molecule type" value="Genomic_DNA"/>
</dbReference>
<sequence length="526" mass="54827">MCVSVLLGACSGPPAGGGATSSGEPTAGGTLTYALTTDPLSFNPSGNNAGVDSWAVTRQLFDSLLFLDPDSKQLEPWLAQSWSSNADATAFTFRLREDATFSDGSTVSASDVKATFDDLVANKAKSPGTASAFTGYRTTDVVDPRTAVVRFSTPNAAFPVATASVMLGIVSRSTTIIPYDDRATGKGVIGSGPFVLQSYTKDVSTTLVRRPEYRWAPAAFDHSGAAHLSAIDFTVVPESAVRSGSLSAGSVDVISGVEPTAVGELESVGTVLTRSTPGYVNGVYFNASGPATADPAVRRGIAHAVDPTQIRDTAATDKFAVATSILSASTPGWADESSSFGFDPAAAGRDLDSAGWVAGPDGVRAKNGTRLSLKLIYMNSSAQTQSAVEVLQQQLRSVGVDLTLSGGSAPDFLAAWQSGDFDAAWIAGGASDADILRTVYGRNGTNFYKVEDPQLDDLLTRQLAAVDQGARFALLAQVQKRIADQYYQVPVYENTGIIATTTAVHGVVFGADSRLDLLVGAWKDPT</sequence>
<gene>
    <name evidence="2" type="ORF">WHI96_19770</name>
</gene>
<name>A0ABV1JYN1_9PSEU</name>
<dbReference type="Pfam" id="PF00496">
    <property type="entry name" value="SBP_bac_5"/>
    <property type="match status" value="1"/>
</dbReference>
<feature type="domain" description="Solute-binding protein family 5" evidence="1">
    <location>
        <begin position="74"/>
        <end position="434"/>
    </location>
</feature>
<dbReference type="InterPro" id="IPR000914">
    <property type="entry name" value="SBP_5_dom"/>
</dbReference>